<dbReference type="Proteomes" id="UP001499841">
    <property type="component" value="Unassembled WGS sequence"/>
</dbReference>
<evidence type="ECO:0008006" key="4">
    <source>
        <dbReference type="Google" id="ProtNLM"/>
    </source>
</evidence>
<accession>A0ABP8EVD6</accession>
<organism evidence="2 3">
    <name type="scientific">Georgenia daeguensis</name>
    <dbReference type="NCBI Taxonomy" id="908355"/>
    <lineage>
        <taxon>Bacteria</taxon>
        <taxon>Bacillati</taxon>
        <taxon>Actinomycetota</taxon>
        <taxon>Actinomycetes</taxon>
        <taxon>Micrococcales</taxon>
        <taxon>Bogoriellaceae</taxon>
        <taxon>Georgenia</taxon>
    </lineage>
</organism>
<evidence type="ECO:0000256" key="1">
    <source>
        <dbReference type="SAM" id="MobiDB-lite"/>
    </source>
</evidence>
<dbReference type="EMBL" id="BAABBA010000010">
    <property type="protein sequence ID" value="GAA4287877.1"/>
    <property type="molecule type" value="Genomic_DNA"/>
</dbReference>
<keyword evidence="3" id="KW-1185">Reference proteome</keyword>
<proteinExistence type="predicted"/>
<feature type="region of interest" description="Disordered" evidence="1">
    <location>
        <begin position="106"/>
        <end position="151"/>
    </location>
</feature>
<reference evidence="3" key="1">
    <citation type="journal article" date="2019" name="Int. J. Syst. Evol. Microbiol.">
        <title>The Global Catalogue of Microorganisms (GCM) 10K type strain sequencing project: providing services to taxonomists for standard genome sequencing and annotation.</title>
        <authorList>
            <consortium name="The Broad Institute Genomics Platform"/>
            <consortium name="The Broad Institute Genome Sequencing Center for Infectious Disease"/>
            <person name="Wu L."/>
            <person name="Ma J."/>
        </authorList>
    </citation>
    <scope>NUCLEOTIDE SEQUENCE [LARGE SCALE GENOMIC DNA]</scope>
    <source>
        <strain evidence="3">JCM 17459</strain>
    </source>
</reference>
<gene>
    <name evidence="2" type="ORF">GCM10022262_22370</name>
</gene>
<name>A0ABP8EVD6_9MICO</name>
<feature type="compositionally biased region" description="Polar residues" evidence="1">
    <location>
        <begin position="110"/>
        <end position="125"/>
    </location>
</feature>
<protein>
    <recommendedName>
        <fullName evidence="4">Cytochrome b5 heme-binding domain-containing protein</fullName>
    </recommendedName>
</protein>
<evidence type="ECO:0000313" key="3">
    <source>
        <dbReference type="Proteomes" id="UP001499841"/>
    </source>
</evidence>
<sequence length="151" mass="16334">MQTHPGGPVAVGDWEMSWLPDLDDIAATSHVHEDRAAAATRYPVLGRRHSGRRVRGTLWSACPRCPAADPRRSVAAWRLVIAGRGLRPRGAVEAAEIVLLEQVLGRRQARSSTCSGRGADATTTTRVRKDRTHDRKGNGASAGQAVSPDRR</sequence>
<evidence type="ECO:0000313" key="2">
    <source>
        <dbReference type="EMBL" id="GAA4287877.1"/>
    </source>
</evidence>
<comment type="caution">
    <text evidence="2">The sequence shown here is derived from an EMBL/GenBank/DDBJ whole genome shotgun (WGS) entry which is preliminary data.</text>
</comment>